<feature type="region of interest" description="Disordered" evidence="1">
    <location>
        <begin position="658"/>
        <end position="686"/>
    </location>
</feature>
<feature type="region of interest" description="Disordered" evidence="1">
    <location>
        <begin position="475"/>
        <end position="572"/>
    </location>
</feature>
<evidence type="ECO:0000313" key="4">
    <source>
        <dbReference type="Proteomes" id="UP001222932"/>
    </source>
</evidence>
<keyword evidence="4" id="KW-1185">Reference proteome</keyword>
<comment type="caution">
    <text evidence="3">The sequence shown here is derived from an EMBL/GenBank/DDBJ whole genome shotgun (WGS) entry which is preliminary data.</text>
</comment>
<dbReference type="PANTHER" id="PTHR28014:SF1">
    <property type="entry name" value="NEGATIVE REGULATOR OF RAS-CAMP PATHWAY"/>
    <property type="match status" value="1"/>
</dbReference>
<feature type="region of interest" description="Disordered" evidence="1">
    <location>
        <begin position="354"/>
        <end position="426"/>
    </location>
</feature>
<reference evidence="3" key="2">
    <citation type="submission" date="2023-06" db="EMBL/GenBank/DDBJ databases">
        <authorList>
            <person name="Kobayashi Y."/>
            <person name="Kayamori A."/>
            <person name="Aoki K."/>
            <person name="Shiwa Y."/>
            <person name="Fujita N."/>
            <person name="Sugita T."/>
            <person name="Iwasaki W."/>
            <person name="Tanaka N."/>
            <person name="Takashima M."/>
        </authorList>
    </citation>
    <scope>NUCLEOTIDE SEQUENCE</scope>
    <source>
        <strain evidence="3">HIS016</strain>
    </source>
</reference>
<accession>A0AAD3TUT3</accession>
<feature type="compositionally biased region" description="Acidic residues" evidence="1">
    <location>
        <begin position="365"/>
        <end position="381"/>
    </location>
</feature>
<feature type="compositionally biased region" description="Basic and acidic residues" evidence="1">
    <location>
        <begin position="163"/>
        <end position="172"/>
    </location>
</feature>
<feature type="domain" description="Nitrogen regulatory protein areA GATA-like" evidence="2">
    <location>
        <begin position="73"/>
        <end position="99"/>
    </location>
</feature>
<dbReference type="EMBL" id="BTCM01000003">
    <property type="protein sequence ID" value="GMK56988.1"/>
    <property type="molecule type" value="Genomic_DNA"/>
</dbReference>
<feature type="compositionally biased region" description="Basic and acidic residues" evidence="1">
    <location>
        <begin position="355"/>
        <end position="364"/>
    </location>
</feature>
<feature type="region of interest" description="Disordered" evidence="1">
    <location>
        <begin position="589"/>
        <end position="635"/>
    </location>
</feature>
<dbReference type="GO" id="GO:0031930">
    <property type="term" value="P:mitochondria-nucleus signaling pathway"/>
    <property type="evidence" value="ECO:0007669"/>
    <property type="project" value="TreeGrafter"/>
</dbReference>
<dbReference type="InterPro" id="IPR053043">
    <property type="entry name" value="Ras-cAMP_regulatory"/>
</dbReference>
<proteinExistence type="predicted"/>
<sequence>MTRPSIHLATGSLSPHRARERPAPLPTPPLTQRGSSPSPSERAARKAAPLFTLSPAALPISDQLPDEEDISHIWNVVSRAADVVKDGERLENLAWRHWSDVRVRRRRSSASTDTASSASVHTPIEQPYLNHRHSIENRRSFANKLQLLVEENSFKDWIEDALDHGPTTDESPRQAPVLTLPDTPTPNLEIRLVEPTPVPSRVGSLGGSVGGTTPFTKSVAHLPVREEEIEEEVTAAVADNSEVQRIRKRAPKGGFFIHQSPGKVSGASDGSSEASAPVPAPPVAVELEPVPQAEQRQVEANGEPADSSQWRSSAESSSAVVMRKKEPRRPVSMATMRGRFQAEKRLAVQAIAVRKKLEQQRAEPEADDDDDSDWEDDDDETAAGSTRPTDAENDDDDWEDEVSSAAPSAVPSPRNGRMTKKERAAAAARLELEKEALRKRAMFAKKQIDAPAVKAPTEGLLSRVFRTGKSMVDLTQASTSEENTSIRRTPTLGHFGTIAMAPAPVVPAKPRSKSDVAGPVQTDANATARSHMSGTSDGKRSHRSGASDRLMPDHVELETSDDDTEDDNYLASSQVRAKLEALDAKRACRTTTAAAQSDPSPNDSAVPVRGPTAATVTSAAQGEYDEHGVARPISPSARRRMIIMREMSESLRRNIILEREKSSGPPRPPGHRRPPPSVHTHMSRGSGVNLTQLREHARETGFDTSGFQRHSTTFEAMRPDKALERHNSQPNLIVYAANDRQMAPRDRPPPPRQSSLSPTEQKRRQNYLGHGFLRPLTTTEAGINRTQSAAALQLGVTSPTDERTVSPTVGPGATRSSSGGQPSYAHLHATAMVRSNTDGDHVNRDRSRREQRRPERPDGGYRFHGW</sequence>
<protein>
    <recommendedName>
        <fullName evidence="2">Nitrogen regulatory protein areA GATA-like domain-containing protein</fullName>
    </recommendedName>
</protein>
<evidence type="ECO:0000256" key="1">
    <source>
        <dbReference type="SAM" id="MobiDB-lite"/>
    </source>
</evidence>
<feature type="compositionally biased region" description="Acidic residues" evidence="1">
    <location>
        <begin position="558"/>
        <end position="568"/>
    </location>
</feature>
<feature type="region of interest" description="Disordered" evidence="1">
    <location>
        <begin position="793"/>
        <end position="866"/>
    </location>
</feature>
<feature type="compositionally biased region" description="Acidic residues" evidence="1">
    <location>
        <begin position="391"/>
        <end position="402"/>
    </location>
</feature>
<dbReference type="AlphaFoldDB" id="A0AAD3TUT3"/>
<feature type="region of interest" description="Disordered" evidence="1">
    <location>
        <begin position="257"/>
        <end position="341"/>
    </location>
</feature>
<gene>
    <name evidence="3" type="ORF">CspeluHIS016_0308280</name>
</gene>
<evidence type="ECO:0000259" key="2">
    <source>
        <dbReference type="Pfam" id="PF08550"/>
    </source>
</evidence>
<organism evidence="3 4">
    <name type="scientific">Cutaneotrichosporon spelunceum</name>
    <dbReference type="NCBI Taxonomy" id="1672016"/>
    <lineage>
        <taxon>Eukaryota</taxon>
        <taxon>Fungi</taxon>
        <taxon>Dikarya</taxon>
        <taxon>Basidiomycota</taxon>
        <taxon>Agaricomycotina</taxon>
        <taxon>Tremellomycetes</taxon>
        <taxon>Trichosporonales</taxon>
        <taxon>Trichosporonaceae</taxon>
        <taxon>Cutaneotrichosporon</taxon>
    </lineage>
</organism>
<feature type="compositionally biased region" description="Basic and acidic residues" evidence="1">
    <location>
        <begin position="837"/>
        <end position="866"/>
    </location>
</feature>
<dbReference type="PANTHER" id="PTHR28014">
    <property type="entry name" value="NEGATIVE REGULATOR OF RAS-CAMP PATHWAY"/>
    <property type="match status" value="1"/>
</dbReference>
<feature type="region of interest" description="Disordered" evidence="1">
    <location>
        <begin position="163"/>
        <end position="185"/>
    </location>
</feature>
<feature type="compositionally biased region" description="Polar residues" evidence="1">
    <location>
        <begin position="522"/>
        <end position="536"/>
    </location>
</feature>
<dbReference type="Proteomes" id="UP001222932">
    <property type="component" value="Unassembled WGS sequence"/>
</dbReference>
<feature type="region of interest" description="Disordered" evidence="1">
    <location>
        <begin position="740"/>
        <end position="762"/>
    </location>
</feature>
<feature type="compositionally biased region" description="Low complexity" evidence="1">
    <location>
        <begin position="305"/>
        <end position="319"/>
    </location>
</feature>
<name>A0AAD3TUT3_9TREE</name>
<feature type="compositionally biased region" description="Low complexity" evidence="1">
    <location>
        <begin position="499"/>
        <end position="509"/>
    </location>
</feature>
<feature type="region of interest" description="Disordered" evidence="1">
    <location>
        <begin position="1"/>
        <end position="48"/>
    </location>
</feature>
<evidence type="ECO:0000313" key="3">
    <source>
        <dbReference type="EMBL" id="GMK56988.1"/>
    </source>
</evidence>
<feature type="compositionally biased region" description="Low complexity" evidence="1">
    <location>
        <begin position="403"/>
        <end position="413"/>
    </location>
</feature>
<dbReference type="GO" id="GO:0006808">
    <property type="term" value="P:regulation of nitrogen utilization"/>
    <property type="evidence" value="ECO:0007669"/>
    <property type="project" value="TreeGrafter"/>
</dbReference>
<feature type="compositionally biased region" description="Polar residues" evidence="1">
    <location>
        <begin position="30"/>
        <end position="39"/>
    </location>
</feature>
<dbReference type="InterPro" id="IPR013860">
    <property type="entry name" value="AreA_GATA"/>
</dbReference>
<feature type="compositionally biased region" description="Low complexity" evidence="1">
    <location>
        <begin position="265"/>
        <end position="291"/>
    </location>
</feature>
<reference evidence="3" key="1">
    <citation type="journal article" date="2023" name="BMC Genomics">
        <title>Chromosome-level genome assemblies of Cutaneotrichosporon spp. (Trichosporonales, Basidiomycota) reveal imbalanced evolution between nucleotide sequences and chromosome synteny.</title>
        <authorList>
            <person name="Kobayashi Y."/>
            <person name="Kayamori A."/>
            <person name="Aoki K."/>
            <person name="Shiwa Y."/>
            <person name="Matsutani M."/>
            <person name="Fujita N."/>
            <person name="Sugita T."/>
            <person name="Iwasaki W."/>
            <person name="Tanaka N."/>
            <person name="Takashima M."/>
        </authorList>
    </citation>
    <scope>NUCLEOTIDE SEQUENCE</scope>
    <source>
        <strain evidence="3">HIS016</strain>
    </source>
</reference>
<dbReference type="Pfam" id="PF08550">
    <property type="entry name" value="GATA_AreA"/>
    <property type="match status" value="1"/>
</dbReference>
<dbReference type="GO" id="GO:0005737">
    <property type="term" value="C:cytoplasm"/>
    <property type="evidence" value="ECO:0007669"/>
    <property type="project" value="TreeGrafter"/>
</dbReference>
<feature type="compositionally biased region" description="Polar residues" evidence="1">
    <location>
        <begin position="475"/>
        <end position="488"/>
    </location>
</feature>
<dbReference type="GO" id="GO:0000122">
    <property type="term" value="P:negative regulation of transcription by RNA polymerase II"/>
    <property type="evidence" value="ECO:0007669"/>
    <property type="project" value="TreeGrafter"/>
</dbReference>